<organism evidence="2 3">
    <name type="scientific">Micromonospora halophytica</name>
    <dbReference type="NCBI Taxonomy" id="47864"/>
    <lineage>
        <taxon>Bacteria</taxon>
        <taxon>Bacillati</taxon>
        <taxon>Actinomycetota</taxon>
        <taxon>Actinomycetes</taxon>
        <taxon>Micromonosporales</taxon>
        <taxon>Micromonosporaceae</taxon>
        <taxon>Micromonospora</taxon>
    </lineage>
</organism>
<dbReference type="STRING" id="47864.GA0070560_107241"/>
<dbReference type="AlphaFoldDB" id="A0A1C5I480"/>
<dbReference type="Gene3D" id="3.40.50.300">
    <property type="entry name" value="P-loop containing nucleotide triphosphate hydrolases"/>
    <property type="match status" value="1"/>
</dbReference>
<sequence length="147" mass="15416">MTAALTHYRNGIVDSGRWNDFDLRPDDIVVSTPSKCGTTWAQMICALLVHGVPVGNRVDVGGVGDQQVGVTGQGHGVGAGAGVTGDRGRGHLGDPGRPPSLRADWCGLIPMLVRLPLTATKRHRRGVIPAVPLCSRTQFEGQSGIGM</sequence>
<gene>
    <name evidence="2" type="ORF">GA0070560_107241</name>
</gene>
<dbReference type="EMBL" id="FMDN01000007">
    <property type="protein sequence ID" value="SCG52939.1"/>
    <property type="molecule type" value="Genomic_DNA"/>
</dbReference>
<dbReference type="SUPFAM" id="SSF52540">
    <property type="entry name" value="P-loop containing nucleoside triphosphate hydrolases"/>
    <property type="match status" value="1"/>
</dbReference>
<name>A0A1C5I480_9ACTN</name>
<evidence type="ECO:0000313" key="3">
    <source>
        <dbReference type="Proteomes" id="UP000199408"/>
    </source>
</evidence>
<evidence type="ECO:0000313" key="2">
    <source>
        <dbReference type="EMBL" id="SCG52939.1"/>
    </source>
</evidence>
<accession>A0A1C5I480</accession>
<feature type="region of interest" description="Disordered" evidence="1">
    <location>
        <begin position="74"/>
        <end position="97"/>
    </location>
</feature>
<feature type="compositionally biased region" description="Gly residues" evidence="1">
    <location>
        <begin position="74"/>
        <end position="85"/>
    </location>
</feature>
<keyword evidence="3" id="KW-1185">Reference proteome</keyword>
<dbReference type="InterPro" id="IPR027417">
    <property type="entry name" value="P-loop_NTPase"/>
</dbReference>
<reference evidence="3" key="1">
    <citation type="submission" date="2016-06" db="EMBL/GenBank/DDBJ databases">
        <authorList>
            <person name="Varghese N."/>
        </authorList>
    </citation>
    <scope>NUCLEOTIDE SEQUENCE [LARGE SCALE GENOMIC DNA]</scope>
    <source>
        <strain evidence="3">DSM 43171</strain>
    </source>
</reference>
<proteinExistence type="predicted"/>
<protein>
    <recommendedName>
        <fullName evidence="4">Sulfotransferase domain-containing protein</fullName>
    </recommendedName>
</protein>
<evidence type="ECO:0008006" key="4">
    <source>
        <dbReference type="Google" id="ProtNLM"/>
    </source>
</evidence>
<evidence type="ECO:0000256" key="1">
    <source>
        <dbReference type="SAM" id="MobiDB-lite"/>
    </source>
</evidence>
<dbReference type="Proteomes" id="UP000199408">
    <property type="component" value="Unassembled WGS sequence"/>
</dbReference>
<dbReference type="RefSeq" id="WP_091295699.1">
    <property type="nucleotide sequence ID" value="NZ_FMDN01000007.1"/>
</dbReference>